<keyword evidence="2" id="KW-1185">Reference proteome</keyword>
<sequence length="46" mass="5294">MVNSRALDERRQVFVWIGRCVAALSQGRLVQLRWPGGEAIIKQTQR</sequence>
<protein>
    <submittedName>
        <fullName evidence="1">Uncharacterized protein</fullName>
    </submittedName>
</protein>
<gene>
    <name evidence="1" type="ORF">SAMN05443245_5484</name>
</gene>
<dbReference type="Proteomes" id="UP000183487">
    <property type="component" value="Unassembled WGS sequence"/>
</dbReference>
<dbReference type="EMBL" id="FNKP01000002">
    <property type="protein sequence ID" value="SDR39773.1"/>
    <property type="molecule type" value="Genomic_DNA"/>
</dbReference>
<dbReference type="AlphaFoldDB" id="A0A1H1IQ45"/>
<evidence type="ECO:0000313" key="2">
    <source>
        <dbReference type="Proteomes" id="UP000183487"/>
    </source>
</evidence>
<name>A0A1H1IQ45_9BURK</name>
<reference evidence="2" key="1">
    <citation type="submission" date="2016-10" db="EMBL/GenBank/DDBJ databases">
        <authorList>
            <person name="Varghese N."/>
        </authorList>
    </citation>
    <scope>NUCLEOTIDE SEQUENCE [LARGE SCALE GENOMIC DNA]</scope>
    <source>
        <strain evidence="2">GAS106B</strain>
    </source>
</reference>
<proteinExistence type="predicted"/>
<organism evidence="1 2">
    <name type="scientific">Paraburkholderia fungorum</name>
    <dbReference type="NCBI Taxonomy" id="134537"/>
    <lineage>
        <taxon>Bacteria</taxon>
        <taxon>Pseudomonadati</taxon>
        <taxon>Pseudomonadota</taxon>
        <taxon>Betaproteobacteria</taxon>
        <taxon>Burkholderiales</taxon>
        <taxon>Burkholderiaceae</taxon>
        <taxon>Paraburkholderia</taxon>
    </lineage>
</organism>
<accession>A0A1H1IQ45</accession>
<evidence type="ECO:0000313" key="1">
    <source>
        <dbReference type="EMBL" id="SDR39773.1"/>
    </source>
</evidence>